<proteinExistence type="inferred from homology"/>
<feature type="signal peptide" evidence="8">
    <location>
        <begin position="1"/>
        <end position="23"/>
    </location>
</feature>
<dbReference type="InterPro" id="IPR024079">
    <property type="entry name" value="MetalloPept_cat_dom_sf"/>
</dbReference>
<evidence type="ECO:0000256" key="3">
    <source>
        <dbReference type="ARBA" id="ARBA00022670"/>
    </source>
</evidence>
<protein>
    <recommendedName>
        <fullName evidence="9">Lysine-specific metallo-endopeptidase domain-containing protein</fullName>
    </recommendedName>
</protein>
<evidence type="ECO:0000256" key="2">
    <source>
        <dbReference type="ARBA" id="ARBA00010279"/>
    </source>
</evidence>
<evidence type="ECO:0000256" key="8">
    <source>
        <dbReference type="SAM" id="SignalP"/>
    </source>
</evidence>
<name>A0AAN0IMH1_AMPQE</name>
<keyword evidence="6" id="KW-0862">Zinc</keyword>
<keyword evidence="8" id="KW-0732">Signal</keyword>
<dbReference type="Pfam" id="PF14521">
    <property type="entry name" value="Aspzincin_M35"/>
    <property type="match status" value="1"/>
</dbReference>
<dbReference type="Gene3D" id="2.60.40.2970">
    <property type="match status" value="1"/>
</dbReference>
<dbReference type="SMART" id="SM01351">
    <property type="entry name" value="Aspzincin_M35"/>
    <property type="match status" value="1"/>
</dbReference>
<keyword evidence="11" id="KW-1185">Reference proteome</keyword>
<evidence type="ECO:0000313" key="11">
    <source>
        <dbReference type="Proteomes" id="UP000007879"/>
    </source>
</evidence>
<evidence type="ECO:0000256" key="5">
    <source>
        <dbReference type="ARBA" id="ARBA00022801"/>
    </source>
</evidence>
<keyword evidence="5" id="KW-0378">Hydrolase</keyword>
<sequence>MKLVRNIILVLGLSMTLWNHVQAEMSSITEGVEWPISLNVSCQKLGAAVACSFDFINKNDKEDYYILKRGTPLEGLLSPFISLNYKGNYQLQYKGIHVHRNPPERDEFILLRSGKSISASVAINNVFEFPKDGLYTVTYISPLQYISKTSMELESSEYQLIQSQVKKSFSIYLEDVAASVSKPFKEENKGRLIDLLSIEGCGSAGFIGGSIKQKIGITKAHTQLCKHYRVAKNKIDNTQLYETWFGEYTPSRAKLVTEVILKCIEGLEGNAVTYRINPSMCRYNWNAFTYANSNSVSLCPAYHHRDIYCKRHGSPTKESILAHEWTHAFGWTRDFVYGEKRTKELAKKDPWKAVMNADSYEYFYCISQYQ</sequence>
<comment type="similarity">
    <text evidence="2">Belongs to the peptidase M35 family.</text>
</comment>
<dbReference type="AlphaFoldDB" id="A0AAN0IMH1"/>
<dbReference type="GeneID" id="105313193"/>
<evidence type="ECO:0000256" key="7">
    <source>
        <dbReference type="ARBA" id="ARBA00023049"/>
    </source>
</evidence>
<dbReference type="KEGG" id="aqu:105313193"/>
<organism evidence="10 11">
    <name type="scientific">Amphimedon queenslandica</name>
    <name type="common">Sponge</name>
    <dbReference type="NCBI Taxonomy" id="400682"/>
    <lineage>
        <taxon>Eukaryota</taxon>
        <taxon>Metazoa</taxon>
        <taxon>Porifera</taxon>
        <taxon>Demospongiae</taxon>
        <taxon>Heteroscleromorpha</taxon>
        <taxon>Haplosclerida</taxon>
        <taxon>Niphatidae</taxon>
        <taxon>Amphimedon</taxon>
    </lineage>
</organism>
<dbReference type="GO" id="GO:0006508">
    <property type="term" value="P:proteolysis"/>
    <property type="evidence" value="ECO:0007669"/>
    <property type="project" value="UniProtKB-KW"/>
</dbReference>
<dbReference type="EnsemblMetazoa" id="XM_011406408.2">
    <property type="protein sequence ID" value="XP_011404710.2"/>
    <property type="gene ID" value="LOC105313193"/>
</dbReference>
<evidence type="ECO:0000259" key="9">
    <source>
        <dbReference type="SMART" id="SM01351"/>
    </source>
</evidence>
<dbReference type="PANTHER" id="PTHR37016:SF3">
    <property type="entry name" value="NEUTRAL PROTEASE 2-RELATED"/>
    <property type="match status" value="1"/>
</dbReference>
<dbReference type="PANTHER" id="PTHR37016">
    <property type="match status" value="1"/>
</dbReference>
<dbReference type="GO" id="GO:0046872">
    <property type="term" value="F:metal ion binding"/>
    <property type="evidence" value="ECO:0007669"/>
    <property type="project" value="UniProtKB-KW"/>
</dbReference>
<evidence type="ECO:0000256" key="4">
    <source>
        <dbReference type="ARBA" id="ARBA00022723"/>
    </source>
</evidence>
<keyword evidence="7" id="KW-0482">Metalloprotease</keyword>
<evidence type="ECO:0000256" key="1">
    <source>
        <dbReference type="ARBA" id="ARBA00001947"/>
    </source>
</evidence>
<feature type="domain" description="Lysine-specific metallo-endopeptidase" evidence="9">
    <location>
        <begin position="238"/>
        <end position="365"/>
    </location>
</feature>
<feature type="chain" id="PRO_5042931122" description="Lysine-specific metallo-endopeptidase domain-containing protein" evidence="8">
    <location>
        <begin position="24"/>
        <end position="370"/>
    </location>
</feature>
<keyword evidence="3" id="KW-0645">Protease</keyword>
<accession>A0AAN0IMH1</accession>
<evidence type="ECO:0000256" key="6">
    <source>
        <dbReference type="ARBA" id="ARBA00022833"/>
    </source>
</evidence>
<dbReference type="Gene3D" id="3.40.390.10">
    <property type="entry name" value="Collagenase (Catalytic Domain)"/>
    <property type="match status" value="1"/>
</dbReference>
<dbReference type="Proteomes" id="UP000007879">
    <property type="component" value="Unassembled WGS sequence"/>
</dbReference>
<dbReference type="InterPro" id="IPR050414">
    <property type="entry name" value="Fungal_M35_metalloproteases"/>
</dbReference>
<dbReference type="GO" id="GO:0004222">
    <property type="term" value="F:metalloendopeptidase activity"/>
    <property type="evidence" value="ECO:0007669"/>
    <property type="project" value="InterPro"/>
</dbReference>
<comment type="cofactor">
    <cofactor evidence="1">
        <name>Zn(2+)</name>
        <dbReference type="ChEBI" id="CHEBI:29105"/>
    </cofactor>
</comment>
<reference evidence="11" key="1">
    <citation type="journal article" date="2010" name="Nature">
        <title>The Amphimedon queenslandica genome and the evolution of animal complexity.</title>
        <authorList>
            <person name="Srivastava M."/>
            <person name="Simakov O."/>
            <person name="Chapman J."/>
            <person name="Fahey B."/>
            <person name="Gauthier M.E."/>
            <person name="Mitros T."/>
            <person name="Richards G.S."/>
            <person name="Conaco C."/>
            <person name="Dacre M."/>
            <person name="Hellsten U."/>
            <person name="Larroux C."/>
            <person name="Putnam N.H."/>
            <person name="Stanke M."/>
            <person name="Adamska M."/>
            <person name="Darling A."/>
            <person name="Degnan S.M."/>
            <person name="Oakley T.H."/>
            <person name="Plachetzki D.C."/>
            <person name="Zhai Y."/>
            <person name="Adamski M."/>
            <person name="Calcino A."/>
            <person name="Cummins S.F."/>
            <person name="Goodstein D.M."/>
            <person name="Harris C."/>
            <person name="Jackson D.J."/>
            <person name="Leys S.P."/>
            <person name="Shu S."/>
            <person name="Woodcroft B.J."/>
            <person name="Vervoort M."/>
            <person name="Kosik K.S."/>
            <person name="Manning G."/>
            <person name="Degnan B.M."/>
            <person name="Rokhsar D.S."/>
        </authorList>
    </citation>
    <scope>NUCLEOTIDE SEQUENCE [LARGE SCALE GENOMIC DNA]</scope>
</reference>
<dbReference type="SUPFAM" id="SSF55486">
    <property type="entry name" value="Metalloproteases ('zincins'), catalytic domain"/>
    <property type="match status" value="1"/>
</dbReference>
<reference evidence="10" key="2">
    <citation type="submission" date="2024-06" db="UniProtKB">
        <authorList>
            <consortium name="EnsemblMetazoa"/>
        </authorList>
    </citation>
    <scope>IDENTIFICATION</scope>
</reference>
<evidence type="ECO:0000313" key="10">
    <source>
        <dbReference type="EnsemblMetazoa" id="XP_011404710.2"/>
    </source>
</evidence>
<dbReference type="InterPro" id="IPR029463">
    <property type="entry name" value="Lys_MEP"/>
</dbReference>
<keyword evidence="4" id="KW-0479">Metal-binding</keyword>
<dbReference type="RefSeq" id="XP_011404710.2">
    <property type="nucleotide sequence ID" value="XM_011406408.2"/>
</dbReference>